<reference evidence="3 4" key="1">
    <citation type="submission" date="2023-06" db="EMBL/GenBank/DDBJ databases">
        <authorList>
            <person name="Yushchuk O."/>
            <person name="Binda E."/>
            <person name="Ruckert-Reed C."/>
            <person name="Fedorenko V."/>
            <person name="Kalinowski J."/>
            <person name="Marinelli F."/>
        </authorList>
    </citation>
    <scope>NUCLEOTIDE SEQUENCE [LARGE SCALE GENOMIC DNA]</scope>
    <source>
        <strain evidence="3 4">NRRL 3884</strain>
    </source>
</reference>
<keyword evidence="2" id="KW-0812">Transmembrane</keyword>
<evidence type="ECO:0000313" key="4">
    <source>
        <dbReference type="Proteomes" id="UP001240150"/>
    </source>
</evidence>
<accession>A0ABY8WMH3</accession>
<evidence type="ECO:0000313" key="3">
    <source>
        <dbReference type="EMBL" id="WIM97723.1"/>
    </source>
</evidence>
<evidence type="ECO:0000256" key="1">
    <source>
        <dbReference type="SAM" id="MobiDB-lite"/>
    </source>
</evidence>
<feature type="compositionally biased region" description="Low complexity" evidence="1">
    <location>
        <begin position="290"/>
        <end position="308"/>
    </location>
</feature>
<proteinExistence type="predicted"/>
<name>A0ABY8WMH3_9ACTN</name>
<dbReference type="Proteomes" id="UP001240150">
    <property type="component" value="Chromosome"/>
</dbReference>
<feature type="transmembrane region" description="Helical" evidence="2">
    <location>
        <begin position="166"/>
        <end position="185"/>
    </location>
</feature>
<protein>
    <recommendedName>
        <fullName evidence="5">DUF2637 domain-containing protein</fullName>
    </recommendedName>
</protein>
<gene>
    <name evidence="3" type="ORF">ACTOB_001271</name>
</gene>
<sequence>MSMPTIVDNVAERGEQVADCPTNGHPTPLAAGVAQPAQAPLDDHGLAKIKEVAERAGDRPQRSLRQVVRDWRIAHRGKARPEHGGTVANGDSWAWSLPIMIGGGVAVFLTAFVLSYHGLYGFGTLAKMPPGFRLGVPVIFDAFSITALIATFFCQAAAWHVRAYCWLMFGLSAAGSIAGNVIYAASLDPSMAARWRPLLDACPLIGGVAWPVVGMAVLHLIIITIRERRGQQSAVAQAAAEVEHQAQADEQLRLRAVELVALGGSCQDVANKLGAPLRNVQRWTKPVRDAQQAAAAKAPATPRSRAKA</sequence>
<feature type="transmembrane region" description="Helical" evidence="2">
    <location>
        <begin position="134"/>
        <end position="154"/>
    </location>
</feature>
<dbReference type="EMBL" id="CP126980">
    <property type="protein sequence ID" value="WIM97723.1"/>
    <property type="molecule type" value="Genomic_DNA"/>
</dbReference>
<feature type="transmembrane region" description="Helical" evidence="2">
    <location>
        <begin position="93"/>
        <end position="114"/>
    </location>
</feature>
<keyword evidence="2" id="KW-1133">Transmembrane helix</keyword>
<keyword evidence="4" id="KW-1185">Reference proteome</keyword>
<dbReference type="RefSeq" id="WP_284919119.1">
    <property type="nucleotide sequence ID" value="NZ_CP126980.1"/>
</dbReference>
<evidence type="ECO:0008006" key="5">
    <source>
        <dbReference type="Google" id="ProtNLM"/>
    </source>
</evidence>
<feature type="region of interest" description="Disordered" evidence="1">
    <location>
        <begin position="286"/>
        <end position="308"/>
    </location>
</feature>
<organism evidence="3 4">
    <name type="scientific">Actinoplanes oblitus</name>
    <dbReference type="NCBI Taxonomy" id="3040509"/>
    <lineage>
        <taxon>Bacteria</taxon>
        <taxon>Bacillati</taxon>
        <taxon>Actinomycetota</taxon>
        <taxon>Actinomycetes</taxon>
        <taxon>Micromonosporales</taxon>
        <taxon>Micromonosporaceae</taxon>
        <taxon>Actinoplanes</taxon>
    </lineage>
</organism>
<feature type="transmembrane region" description="Helical" evidence="2">
    <location>
        <begin position="205"/>
        <end position="225"/>
    </location>
</feature>
<evidence type="ECO:0000256" key="2">
    <source>
        <dbReference type="SAM" id="Phobius"/>
    </source>
</evidence>
<keyword evidence="2" id="KW-0472">Membrane</keyword>